<dbReference type="PROSITE" id="PS51257">
    <property type="entry name" value="PROKAR_LIPOPROTEIN"/>
    <property type="match status" value="1"/>
</dbReference>
<evidence type="ECO:0000256" key="11">
    <source>
        <dbReference type="SAM" id="SignalP"/>
    </source>
</evidence>
<evidence type="ECO:0000256" key="2">
    <source>
        <dbReference type="ARBA" id="ARBA00008992"/>
    </source>
</evidence>
<dbReference type="Pfam" id="PF08099">
    <property type="entry name" value="Toxin_27"/>
    <property type="match status" value="1"/>
</dbReference>
<keyword evidence="10" id="KW-1219">Ryanodine-sensitive calcium-release channel impairing toxin</keyword>
<comment type="subcellular location">
    <subcellularLocation>
        <location evidence="1">Secreted</location>
    </subcellularLocation>
</comment>
<keyword evidence="7" id="KW-0960">Knottin</keyword>
<feature type="chain" id="PRO_5012804634" evidence="11">
    <location>
        <begin position="30"/>
        <end position="75"/>
    </location>
</feature>
<keyword evidence="4" id="KW-0800">Toxin</keyword>
<comment type="similarity">
    <text evidence="2">Belongs to the scorpion calcin family.</text>
</comment>
<keyword evidence="3" id="KW-0964">Secreted</keyword>
<keyword evidence="6" id="KW-0108">Calcium channel impairing toxin</keyword>
<name>A0A224X3Z6_9SCOR</name>
<keyword evidence="8" id="KW-0872">Ion channel impairing toxin</keyword>
<evidence type="ECO:0000256" key="10">
    <source>
        <dbReference type="ARBA" id="ARBA00023297"/>
    </source>
</evidence>
<evidence type="ECO:0000256" key="1">
    <source>
        <dbReference type="ARBA" id="ARBA00004613"/>
    </source>
</evidence>
<protein>
    <submittedName>
        <fullName evidence="12">Putative Calcin</fullName>
    </submittedName>
</protein>
<feature type="signal peptide" evidence="11">
    <location>
        <begin position="1"/>
        <end position="29"/>
    </location>
</feature>
<reference evidence="12" key="1">
    <citation type="submission" date="2016-10" db="EMBL/GenBank/DDBJ databases">
        <title>Venom proteomic and venom gland transcriptomic analyses of the scorpion Megacormus gertschi Diaz-Najera, 1966 (Scorpiones: Euscorpiidae: Megacorminae).</title>
        <authorList>
            <person name="Santibanez-Lopez C.E."/>
            <person name="Cid-Uribe J.I."/>
            <person name="Zamudio F.Z."/>
            <person name="Batista C.V."/>
            <person name="Ortiz E."/>
            <person name="Possani L.D."/>
        </authorList>
    </citation>
    <scope>NUCLEOTIDE SEQUENCE</scope>
    <source>
        <tissue evidence="12">Venom gland</tissue>
    </source>
</reference>
<accession>A0A224X3Z6</accession>
<evidence type="ECO:0000313" key="12">
    <source>
        <dbReference type="EMBL" id="JAW07157.1"/>
    </source>
</evidence>
<keyword evidence="11" id="KW-0732">Signal</keyword>
<keyword evidence="5" id="KW-0528">Neurotoxin</keyword>
<dbReference type="GO" id="GO:0090729">
    <property type="term" value="F:toxin activity"/>
    <property type="evidence" value="ECO:0007669"/>
    <property type="project" value="UniProtKB-KW"/>
</dbReference>
<evidence type="ECO:0000256" key="3">
    <source>
        <dbReference type="ARBA" id="ARBA00022525"/>
    </source>
</evidence>
<evidence type="ECO:0000256" key="6">
    <source>
        <dbReference type="ARBA" id="ARBA00022831"/>
    </source>
</evidence>
<proteinExistence type="inferred from homology"/>
<evidence type="ECO:0000256" key="4">
    <source>
        <dbReference type="ARBA" id="ARBA00022656"/>
    </source>
</evidence>
<dbReference type="AlphaFoldDB" id="A0A224X3Z6"/>
<evidence type="ECO:0000256" key="9">
    <source>
        <dbReference type="ARBA" id="ARBA00023157"/>
    </source>
</evidence>
<dbReference type="InterPro" id="IPR012632">
    <property type="entry name" value="Scorpion_calcine"/>
</dbReference>
<dbReference type="GO" id="GO:0005576">
    <property type="term" value="C:extracellular region"/>
    <property type="evidence" value="ECO:0007669"/>
    <property type="project" value="UniProtKB-SubCell"/>
</dbReference>
<organism evidence="12">
    <name type="scientific">Megacormus gertschi</name>
    <dbReference type="NCBI Taxonomy" id="1843536"/>
    <lineage>
        <taxon>Eukaryota</taxon>
        <taxon>Metazoa</taxon>
        <taxon>Ecdysozoa</taxon>
        <taxon>Arthropoda</taxon>
        <taxon>Chelicerata</taxon>
        <taxon>Arachnida</taxon>
        <taxon>Scorpiones</taxon>
        <taxon>Iurida</taxon>
        <taxon>Chactoidea</taxon>
        <taxon>Euscorpiidae</taxon>
        <taxon>Megacorminae</taxon>
        <taxon>Megacormini</taxon>
        <taxon>Megacormus</taxon>
    </lineage>
</organism>
<evidence type="ECO:0000256" key="7">
    <source>
        <dbReference type="ARBA" id="ARBA00022854"/>
    </source>
</evidence>
<keyword evidence="9" id="KW-1015">Disulfide bond</keyword>
<evidence type="ECO:0000256" key="8">
    <source>
        <dbReference type="ARBA" id="ARBA00022872"/>
    </source>
</evidence>
<dbReference type="PROSITE" id="PS60028">
    <property type="entry name" value="SCORPION_CALCINE"/>
    <property type="match status" value="1"/>
</dbReference>
<dbReference type="EMBL" id="GFBG01000010">
    <property type="protein sequence ID" value="JAW07157.1"/>
    <property type="molecule type" value="Transcribed_RNA"/>
</dbReference>
<dbReference type="GO" id="GO:0019855">
    <property type="term" value="F:calcium channel inhibitor activity"/>
    <property type="evidence" value="ECO:0007669"/>
    <property type="project" value="InterPro"/>
</dbReference>
<evidence type="ECO:0000256" key="5">
    <source>
        <dbReference type="ARBA" id="ARBA00022699"/>
    </source>
</evidence>
<sequence>MKMKSFALVTILILVFITIACLNVNDVEAVESRSRELFRRGTRNCIAHLQRCRKNNDCCSKNCKRRGTQPEQRCR</sequence>
<dbReference type="SUPFAM" id="SSF57059">
    <property type="entry name" value="omega toxin-like"/>
    <property type="match status" value="1"/>
</dbReference>